<feature type="transmembrane region" description="Helical" evidence="12">
    <location>
        <begin position="312"/>
        <end position="332"/>
    </location>
</feature>
<keyword evidence="3" id="KW-0813">Transport</keyword>
<keyword evidence="6" id="KW-0460">Magnesium</keyword>
<dbReference type="SUPFAM" id="SSF143865">
    <property type="entry name" value="CorA soluble domain-like"/>
    <property type="match status" value="1"/>
</dbReference>
<dbReference type="Gene3D" id="3.30.460.20">
    <property type="entry name" value="CorA soluble domain-like"/>
    <property type="match status" value="1"/>
</dbReference>
<evidence type="ECO:0000313" key="13">
    <source>
        <dbReference type="EMBL" id="PRY58312.1"/>
    </source>
</evidence>
<dbReference type="OrthoDB" id="9803416at2"/>
<evidence type="ECO:0000256" key="4">
    <source>
        <dbReference type="ARBA" id="ARBA00022475"/>
    </source>
</evidence>
<dbReference type="InterPro" id="IPR002523">
    <property type="entry name" value="MgTranspt_CorA/ZnTranspt_ZntB"/>
</dbReference>
<evidence type="ECO:0000256" key="5">
    <source>
        <dbReference type="ARBA" id="ARBA00022692"/>
    </source>
</evidence>
<dbReference type="InterPro" id="IPR045863">
    <property type="entry name" value="CorA_TM1_TM2"/>
</dbReference>
<evidence type="ECO:0000256" key="9">
    <source>
        <dbReference type="ARBA" id="ARBA00023136"/>
    </source>
</evidence>
<comment type="catalytic activity">
    <reaction evidence="10">
        <text>Mg(2+)(in) = Mg(2+)(out)</text>
        <dbReference type="Rhea" id="RHEA:29827"/>
        <dbReference type="ChEBI" id="CHEBI:18420"/>
    </reaction>
</comment>
<dbReference type="Pfam" id="PF01544">
    <property type="entry name" value="CorA"/>
    <property type="match status" value="1"/>
</dbReference>
<sequence>MPIVDSAIYRKGVRETHHVSLEDTFEDLHEHGGFAWIGLYRPTGGELSAVAEEFELHHLAIQDATAGHQRPKLERYGDTLFVVLRAARYLDGPEEVEFGEVHLFIGPNFAITIRHAESPDLSRVRGRLEAHPELCAFGPQAVLYLVMDEVVRGYRPVMAGMENDIDEIEEAMFSGDAAVTRRIYELFREAMAFQRATHPLVTVLKSLEAGYDKYGVDLELRRDMRDVLDNVYKTVERADTFRALLRNALTVHSTLVTQAQNEEMRELAAQTHEQGDQVKKISSWAAILFTPGLVAGVYGMNFTHMPELSWTLGYPMALGLMVVSAAILWVVFKRATWL</sequence>
<dbReference type="EMBL" id="PVTJ01000005">
    <property type="protein sequence ID" value="PRY58312.1"/>
    <property type="molecule type" value="Genomic_DNA"/>
</dbReference>
<dbReference type="GO" id="GO:0000287">
    <property type="term" value="F:magnesium ion binding"/>
    <property type="evidence" value="ECO:0007669"/>
    <property type="project" value="TreeGrafter"/>
</dbReference>
<keyword evidence="14" id="KW-1185">Reference proteome</keyword>
<comment type="function">
    <text evidence="11">Mediates influx of magnesium ions. Alternates between open and closed states. Activated by low cytoplasmic Mg(2+) levels. Inactive when cytoplasmic Mg(2+) levels are high.</text>
</comment>
<feature type="transmembrane region" description="Helical" evidence="12">
    <location>
        <begin position="281"/>
        <end position="300"/>
    </location>
</feature>
<dbReference type="RefSeq" id="WP_106364404.1">
    <property type="nucleotide sequence ID" value="NZ_PVTJ01000005.1"/>
</dbReference>
<dbReference type="GO" id="GO:0015087">
    <property type="term" value="F:cobalt ion transmembrane transporter activity"/>
    <property type="evidence" value="ECO:0007669"/>
    <property type="project" value="TreeGrafter"/>
</dbReference>
<evidence type="ECO:0000313" key="14">
    <source>
        <dbReference type="Proteomes" id="UP000238176"/>
    </source>
</evidence>
<reference evidence="13 14" key="1">
    <citation type="submission" date="2018-03" db="EMBL/GenBank/DDBJ databases">
        <title>Genomic Encyclopedia of Type Strains, Phase III (KMG-III): the genomes of soil and plant-associated and newly described type strains.</title>
        <authorList>
            <person name="Whitman W."/>
        </authorList>
    </citation>
    <scope>NUCLEOTIDE SEQUENCE [LARGE SCALE GENOMIC DNA]</scope>
    <source>
        <strain evidence="13 14">CGMCC 4.7067</strain>
    </source>
</reference>
<dbReference type="SUPFAM" id="SSF144083">
    <property type="entry name" value="Magnesium transport protein CorA, transmembrane region"/>
    <property type="match status" value="1"/>
</dbReference>
<evidence type="ECO:0000256" key="11">
    <source>
        <dbReference type="ARBA" id="ARBA00045497"/>
    </source>
</evidence>
<dbReference type="Proteomes" id="UP000238176">
    <property type="component" value="Unassembled WGS sequence"/>
</dbReference>
<organism evidence="13 14">
    <name type="scientific">Glycomyces artemisiae</name>
    <dbReference type="NCBI Taxonomy" id="1076443"/>
    <lineage>
        <taxon>Bacteria</taxon>
        <taxon>Bacillati</taxon>
        <taxon>Actinomycetota</taxon>
        <taxon>Actinomycetes</taxon>
        <taxon>Glycomycetales</taxon>
        <taxon>Glycomycetaceae</taxon>
        <taxon>Glycomyces</taxon>
    </lineage>
</organism>
<keyword evidence="5 12" id="KW-0812">Transmembrane</keyword>
<comment type="caution">
    <text evidence="13">The sequence shown here is derived from an EMBL/GenBank/DDBJ whole genome shotgun (WGS) entry which is preliminary data.</text>
</comment>
<dbReference type="CDD" id="cd12830">
    <property type="entry name" value="MtCorA-like"/>
    <property type="match status" value="1"/>
</dbReference>
<accession>A0A2T0UK62</accession>
<dbReference type="InterPro" id="IPR045861">
    <property type="entry name" value="CorA_cytoplasmic_dom"/>
</dbReference>
<evidence type="ECO:0000256" key="3">
    <source>
        <dbReference type="ARBA" id="ARBA00022448"/>
    </source>
</evidence>
<dbReference type="PANTHER" id="PTHR46494:SF1">
    <property type="entry name" value="CORA FAMILY METAL ION TRANSPORTER (EUROFUNG)"/>
    <property type="match status" value="1"/>
</dbReference>
<comment type="similarity">
    <text evidence="2">Belongs to the CorA metal ion transporter (MIT) (TC 1.A.35) family.</text>
</comment>
<evidence type="ECO:0000256" key="6">
    <source>
        <dbReference type="ARBA" id="ARBA00022842"/>
    </source>
</evidence>
<evidence type="ECO:0000256" key="10">
    <source>
        <dbReference type="ARBA" id="ARBA00034269"/>
    </source>
</evidence>
<protein>
    <submittedName>
        <fullName evidence="13">Magnesium transporter</fullName>
    </submittedName>
</protein>
<proteinExistence type="inferred from homology"/>
<dbReference type="FunFam" id="1.20.58.340:FF:000004">
    <property type="entry name" value="Magnesium transport protein CorA"/>
    <property type="match status" value="1"/>
</dbReference>
<dbReference type="Gene3D" id="1.20.58.340">
    <property type="entry name" value="Magnesium transport protein CorA, transmembrane region"/>
    <property type="match status" value="2"/>
</dbReference>
<keyword evidence="8" id="KW-0406">Ion transport</keyword>
<name>A0A2T0UK62_9ACTN</name>
<evidence type="ECO:0000256" key="1">
    <source>
        <dbReference type="ARBA" id="ARBA00004651"/>
    </source>
</evidence>
<keyword evidence="4" id="KW-1003">Cell membrane</keyword>
<evidence type="ECO:0000256" key="12">
    <source>
        <dbReference type="SAM" id="Phobius"/>
    </source>
</evidence>
<evidence type="ECO:0000256" key="2">
    <source>
        <dbReference type="ARBA" id="ARBA00009765"/>
    </source>
</evidence>
<dbReference type="AlphaFoldDB" id="A0A2T0UK62"/>
<keyword evidence="7 12" id="KW-1133">Transmembrane helix</keyword>
<dbReference type="GO" id="GO:0005886">
    <property type="term" value="C:plasma membrane"/>
    <property type="evidence" value="ECO:0007669"/>
    <property type="project" value="UniProtKB-SubCell"/>
</dbReference>
<comment type="subcellular location">
    <subcellularLocation>
        <location evidence="1">Cell membrane</location>
        <topology evidence="1">Multi-pass membrane protein</topology>
    </subcellularLocation>
</comment>
<dbReference type="GO" id="GO:0015095">
    <property type="term" value="F:magnesium ion transmembrane transporter activity"/>
    <property type="evidence" value="ECO:0007669"/>
    <property type="project" value="TreeGrafter"/>
</dbReference>
<gene>
    <name evidence="13" type="ORF">B0I28_10525</name>
</gene>
<keyword evidence="9 12" id="KW-0472">Membrane</keyword>
<evidence type="ECO:0000256" key="7">
    <source>
        <dbReference type="ARBA" id="ARBA00022989"/>
    </source>
</evidence>
<dbReference type="GO" id="GO:0050897">
    <property type="term" value="F:cobalt ion binding"/>
    <property type="evidence" value="ECO:0007669"/>
    <property type="project" value="TreeGrafter"/>
</dbReference>
<evidence type="ECO:0000256" key="8">
    <source>
        <dbReference type="ARBA" id="ARBA00023065"/>
    </source>
</evidence>
<dbReference type="PANTHER" id="PTHR46494">
    <property type="entry name" value="CORA FAMILY METAL ION TRANSPORTER (EUROFUNG)"/>
    <property type="match status" value="1"/>
</dbReference>